<sequence>MEENSNSHLTYPTYPTTSSCEAACTSVVSFCVQEINTDPLLEEIFVCQLNSVLFALVISAAVAIGIVIPLSFVLLYVIGCFSSSRRSSWRGASEEMKAINTNTKIQVPSDSDSFPIKKCSMMVGDGRQKQLQWHESVSMS</sequence>
<dbReference type="AlphaFoldDB" id="A0A2A6CA46"/>
<accession>A0A2A6CA46</accession>
<evidence type="ECO:0000313" key="1">
    <source>
        <dbReference type="EnsemblMetazoa" id="PPA30293.1"/>
    </source>
</evidence>
<name>A0A2A6CA46_PRIPA</name>
<accession>A0A8R1UJX7</accession>
<keyword evidence="2" id="KW-1185">Reference proteome</keyword>
<reference evidence="2" key="1">
    <citation type="journal article" date="2008" name="Nat. Genet.">
        <title>The Pristionchus pacificus genome provides a unique perspective on nematode lifestyle and parasitism.</title>
        <authorList>
            <person name="Dieterich C."/>
            <person name="Clifton S.W."/>
            <person name="Schuster L.N."/>
            <person name="Chinwalla A."/>
            <person name="Delehaunty K."/>
            <person name="Dinkelacker I."/>
            <person name="Fulton L."/>
            <person name="Fulton R."/>
            <person name="Godfrey J."/>
            <person name="Minx P."/>
            <person name="Mitreva M."/>
            <person name="Roeseler W."/>
            <person name="Tian H."/>
            <person name="Witte H."/>
            <person name="Yang S.P."/>
            <person name="Wilson R.K."/>
            <person name="Sommer R.J."/>
        </authorList>
    </citation>
    <scope>NUCLEOTIDE SEQUENCE [LARGE SCALE GENOMIC DNA]</scope>
    <source>
        <strain evidence="2">PS312</strain>
    </source>
</reference>
<proteinExistence type="predicted"/>
<dbReference type="EnsemblMetazoa" id="PPA30293.1">
    <property type="protein sequence ID" value="PPA30293.1"/>
    <property type="gene ID" value="WBGene00203161"/>
</dbReference>
<organism evidence="1 2">
    <name type="scientific">Pristionchus pacificus</name>
    <name type="common">Parasitic nematode worm</name>
    <dbReference type="NCBI Taxonomy" id="54126"/>
    <lineage>
        <taxon>Eukaryota</taxon>
        <taxon>Metazoa</taxon>
        <taxon>Ecdysozoa</taxon>
        <taxon>Nematoda</taxon>
        <taxon>Chromadorea</taxon>
        <taxon>Rhabditida</taxon>
        <taxon>Rhabditina</taxon>
        <taxon>Diplogasteromorpha</taxon>
        <taxon>Diplogasteroidea</taxon>
        <taxon>Neodiplogasteridae</taxon>
        <taxon>Pristionchus</taxon>
    </lineage>
</organism>
<protein>
    <submittedName>
        <fullName evidence="1">Uncharacterized protein</fullName>
    </submittedName>
</protein>
<reference evidence="1" key="2">
    <citation type="submission" date="2022-06" db="UniProtKB">
        <authorList>
            <consortium name="EnsemblMetazoa"/>
        </authorList>
    </citation>
    <scope>IDENTIFICATION</scope>
    <source>
        <strain evidence="1">PS312</strain>
    </source>
</reference>
<gene>
    <name evidence="1" type="primary">WBGene00203161</name>
</gene>
<evidence type="ECO:0000313" key="2">
    <source>
        <dbReference type="Proteomes" id="UP000005239"/>
    </source>
</evidence>
<dbReference type="Proteomes" id="UP000005239">
    <property type="component" value="Unassembled WGS sequence"/>
</dbReference>